<dbReference type="Gene3D" id="1.10.340.30">
    <property type="entry name" value="Hypothetical protein, domain 2"/>
    <property type="match status" value="1"/>
</dbReference>
<dbReference type="Gene3D" id="3.30.310.40">
    <property type="match status" value="1"/>
</dbReference>
<dbReference type="EMBL" id="JMKJ01000604">
    <property type="protein sequence ID" value="KGG50031.1"/>
    <property type="molecule type" value="Genomic_DNA"/>
</dbReference>
<dbReference type="Gene3D" id="1.10.1670.10">
    <property type="entry name" value="Helix-hairpin-Helix base-excision DNA repair enzymes (C-terminal)"/>
    <property type="match status" value="1"/>
</dbReference>
<dbReference type="CDD" id="cd00056">
    <property type="entry name" value="ENDO3c"/>
    <property type="match status" value="1"/>
</dbReference>
<dbReference type="GO" id="GO:0005634">
    <property type="term" value="C:nucleus"/>
    <property type="evidence" value="ECO:0007669"/>
    <property type="project" value="TreeGrafter"/>
</dbReference>
<proteinExistence type="inferred from homology"/>
<evidence type="ECO:0000259" key="10">
    <source>
        <dbReference type="SMART" id="SM00478"/>
    </source>
</evidence>
<dbReference type="RefSeq" id="XP_013236467.1">
    <property type="nucleotide sequence ID" value="XM_013381013.1"/>
</dbReference>
<keyword evidence="6" id="KW-0456">Lyase</keyword>
<dbReference type="GO" id="GO:0034039">
    <property type="term" value="F:8-oxo-7,8-dihydroguanine DNA N-glycosylase activity"/>
    <property type="evidence" value="ECO:0007669"/>
    <property type="project" value="TreeGrafter"/>
</dbReference>
<evidence type="ECO:0000313" key="11">
    <source>
        <dbReference type="EMBL" id="KGG50031.1"/>
    </source>
</evidence>
<dbReference type="InterPro" id="IPR003265">
    <property type="entry name" value="HhH-GPD_domain"/>
</dbReference>
<evidence type="ECO:0000256" key="8">
    <source>
        <dbReference type="ARBA" id="ARBA00023295"/>
    </source>
</evidence>
<dbReference type="InterPro" id="IPR011257">
    <property type="entry name" value="DNA_glycosylase"/>
</dbReference>
<dbReference type="InterPro" id="IPR012904">
    <property type="entry name" value="OGG_N"/>
</dbReference>
<feature type="domain" description="HhH-GPD" evidence="10">
    <location>
        <begin position="144"/>
        <end position="326"/>
    </location>
</feature>
<dbReference type="GO" id="GO:0003684">
    <property type="term" value="F:damaged DNA binding"/>
    <property type="evidence" value="ECO:0007669"/>
    <property type="project" value="InterPro"/>
</dbReference>
<evidence type="ECO:0000256" key="3">
    <source>
        <dbReference type="ARBA" id="ARBA00022763"/>
    </source>
</evidence>
<evidence type="ECO:0000256" key="5">
    <source>
        <dbReference type="ARBA" id="ARBA00023204"/>
    </source>
</evidence>
<dbReference type="SMART" id="SM00478">
    <property type="entry name" value="ENDO3c"/>
    <property type="match status" value="1"/>
</dbReference>
<dbReference type="SUPFAM" id="SSF48150">
    <property type="entry name" value="DNA-glycosylase"/>
    <property type="match status" value="1"/>
</dbReference>
<protein>
    <recommendedName>
        <fullName evidence="2">DNA-(apurinic or apyrimidinic site) lyase</fullName>
        <ecNumber evidence="2">4.2.99.18</ecNumber>
    </recommendedName>
</protein>
<name>A0A098VQM6_9MICR</name>
<keyword evidence="12" id="KW-1185">Reference proteome</keyword>
<evidence type="ECO:0000256" key="6">
    <source>
        <dbReference type="ARBA" id="ARBA00023239"/>
    </source>
</evidence>
<gene>
    <name evidence="11" type="ORF">DI09_92p40</name>
</gene>
<dbReference type="Pfam" id="PF00730">
    <property type="entry name" value="HhH-GPD"/>
    <property type="match status" value="1"/>
</dbReference>
<dbReference type="VEuPathDB" id="MicrosporidiaDB:DI09_92p40"/>
<evidence type="ECO:0000256" key="1">
    <source>
        <dbReference type="ARBA" id="ARBA00010679"/>
    </source>
</evidence>
<evidence type="ECO:0000256" key="7">
    <source>
        <dbReference type="ARBA" id="ARBA00023268"/>
    </source>
</evidence>
<dbReference type="OrthoDB" id="238681at2759"/>
<dbReference type="GO" id="GO:0140078">
    <property type="term" value="F:class I DNA-(apurinic or apyrimidinic site) endonuclease activity"/>
    <property type="evidence" value="ECO:0007669"/>
    <property type="project" value="UniProtKB-EC"/>
</dbReference>
<accession>A0A098VQM6</accession>
<keyword evidence="4" id="KW-0378">Hydrolase</keyword>
<keyword evidence="8" id="KW-0326">Glycosidase</keyword>
<comment type="similarity">
    <text evidence="1">Belongs to the type-1 OGG1 family.</text>
</comment>
<dbReference type="GO" id="GO:0006289">
    <property type="term" value="P:nucleotide-excision repair"/>
    <property type="evidence" value="ECO:0007669"/>
    <property type="project" value="InterPro"/>
</dbReference>
<dbReference type="EC" id="4.2.99.18" evidence="2"/>
<keyword evidence="3" id="KW-0227">DNA damage</keyword>
<dbReference type="Pfam" id="PF07934">
    <property type="entry name" value="OGG_N"/>
    <property type="match status" value="1"/>
</dbReference>
<dbReference type="GO" id="GO:0006285">
    <property type="term" value="P:base-excision repair, AP site formation"/>
    <property type="evidence" value="ECO:0007669"/>
    <property type="project" value="UniProtKB-ARBA"/>
</dbReference>
<dbReference type="PANTHER" id="PTHR10242:SF2">
    <property type="entry name" value="N-GLYCOSYLASE_DNA LYASE"/>
    <property type="match status" value="1"/>
</dbReference>
<evidence type="ECO:0000256" key="9">
    <source>
        <dbReference type="ARBA" id="ARBA00044632"/>
    </source>
</evidence>
<dbReference type="PANTHER" id="PTHR10242">
    <property type="entry name" value="8-OXOGUANINE DNA GLYCOSYLASE"/>
    <property type="match status" value="1"/>
</dbReference>
<comment type="catalytic activity">
    <reaction evidence="9">
        <text>2'-deoxyribonucleotide-(2'-deoxyribose 5'-phosphate)-2'-deoxyribonucleotide-DNA = a 3'-end 2'-deoxyribonucleotide-(2,3-dehydro-2,3-deoxyribose 5'-phosphate)-DNA + a 5'-end 5'-phospho-2'-deoxyribonucleoside-DNA + H(+)</text>
        <dbReference type="Rhea" id="RHEA:66592"/>
        <dbReference type="Rhea" id="RHEA-COMP:13180"/>
        <dbReference type="Rhea" id="RHEA-COMP:16897"/>
        <dbReference type="Rhea" id="RHEA-COMP:17067"/>
        <dbReference type="ChEBI" id="CHEBI:15378"/>
        <dbReference type="ChEBI" id="CHEBI:136412"/>
        <dbReference type="ChEBI" id="CHEBI:157695"/>
        <dbReference type="ChEBI" id="CHEBI:167181"/>
        <dbReference type="EC" id="4.2.99.18"/>
    </reaction>
</comment>
<dbReference type="InterPro" id="IPR023170">
    <property type="entry name" value="HhH_base_excis_C"/>
</dbReference>
<dbReference type="AlphaFoldDB" id="A0A098VQM6"/>
<dbReference type="InterPro" id="IPR052054">
    <property type="entry name" value="Oxidative_DNA_repair_enzyme"/>
</dbReference>
<keyword evidence="5" id="KW-0234">DNA repair</keyword>
<keyword evidence="7" id="KW-0511">Multifunctional enzyme</keyword>
<reference evidence="11 12" key="1">
    <citation type="submission" date="2014-04" db="EMBL/GenBank/DDBJ databases">
        <title>A new species of microsporidia sheds light on the evolution of extreme parasitism.</title>
        <authorList>
            <person name="Haag K.L."/>
            <person name="James T.Y."/>
            <person name="Larsson R."/>
            <person name="Schaer T.M."/>
            <person name="Refardt D."/>
            <person name="Pombert J.-F."/>
            <person name="Ebert D."/>
        </authorList>
    </citation>
    <scope>NUCLEOTIDE SEQUENCE [LARGE SCALE GENOMIC DNA]</scope>
    <source>
        <strain evidence="11 12">UGP3</strain>
        <tissue evidence="11">Spores</tissue>
    </source>
</reference>
<sequence>MLIEVPPFCASHVLAPALNKLKVEPWYVLPATRATLNLQACLEGGQAFNWVKVADEHWGSVIDRSIILLSYSSCDRVIFHQTGSISPENAYHYLFDYFRLNVSLDELIIKWRSSDKYFDSICDTFEGIRILRQDPLLTLLSFICSSNNNISRITKMVQSLHVNFGTPLDSKEALSFPLLSYAFPTIDQLSAGMATLETKLRNLGFGYRARFISETVKLLSELGVSALYQQRESCSYENVVAFLLQFPGVGRKVADCVALFSLDRLDAFPIDVHMYKLALKIYFCSPGTLKKSTLAESEYKKIREHFCNLFKIYPGWAQSVLFTSQLKRFSPENTNLLNK</sequence>
<dbReference type="SUPFAM" id="SSF55945">
    <property type="entry name" value="TATA-box binding protein-like"/>
    <property type="match status" value="1"/>
</dbReference>
<evidence type="ECO:0000313" key="12">
    <source>
        <dbReference type="Proteomes" id="UP000029725"/>
    </source>
</evidence>
<dbReference type="HOGENOM" id="CLU_027543_3_1_1"/>
<evidence type="ECO:0000256" key="2">
    <source>
        <dbReference type="ARBA" id="ARBA00012720"/>
    </source>
</evidence>
<dbReference type="Proteomes" id="UP000029725">
    <property type="component" value="Unassembled WGS sequence"/>
</dbReference>
<organism evidence="11 12">
    <name type="scientific">Mitosporidium daphniae</name>
    <dbReference type="NCBI Taxonomy" id="1485682"/>
    <lineage>
        <taxon>Eukaryota</taxon>
        <taxon>Fungi</taxon>
        <taxon>Fungi incertae sedis</taxon>
        <taxon>Microsporidia</taxon>
        <taxon>Mitosporidium</taxon>
    </lineage>
</organism>
<comment type="caution">
    <text evidence="11">The sequence shown here is derived from an EMBL/GenBank/DDBJ whole genome shotgun (WGS) entry which is preliminary data.</text>
</comment>
<dbReference type="GeneID" id="25261081"/>
<evidence type="ECO:0000256" key="4">
    <source>
        <dbReference type="ARBA" id="ARBA00022801"/>
    </source>
</evidence>